<dbReference type="InterPro" id="IPR008580">
    <property type="entry name" value="PPPDE_dom"/>
</dbReference>
<evidence type="ECO:0000256" key="1">
    <source>
        <dbReference type="ARBA" id="ARBA00008140"/>
    </source>
</evidence>
<dbReference type="SMART" id="SM01179">
    <property type="entry name" value="DUF862"/>
    <property type="match status" value="1"/>
</dbReference>
<protein>
    <recommendedName>
        <fullName evidence="5">PPPDE domain-containing protein</fullName>
    </recommendedName>
</protein>
<evidence type="ECO:0000259" key="5">
    <source>
        <dbReference type="PROSITE" id="PS51858"/>
    </source>
</evidence>
<organism evidence="6">
    <name type="scientific">Populus alba</name>
    <name type="common">White poplar</name>
    <dbReference type="NCBI Taxonomy" id="43335"/>
    <lineage>
        <taxon>Eukaryota</taxon>
        <taxon>Viridiplantae</taxon>
        <taxon>Streptophyta</taxon>
        <taxon>Embryophyta</taxon>
        <taxon>Tracheophyta</taxon>
        <taxon>Spermatophyta</taxon>
        <taxon>Magnoliopsida</taxon>
        <taxon>eudicotyledons</taxon>
        <taxon>Gunneridae</taxon>
        <taxon>Pentapetalae</taxon>
        <taxon>rosids</taxon>
        <taxon>fabids</taxon>
        <taxon>Malpighiales</taxon>
        <taxon>Salicaceae</taxon>
        <taxon>Saliceae</taxon>
        <taxon>Populus</taxon>
    </lineage>
</organism>
<feature type="region of interest" description="Disordered" evidence="4">
    <location>
        <begin position="211"/>
        <end position="268"/>
    </location>
</feature>
<proteinExistence type="inferred from homology"/>
<dbReference type="PANTHER" id="PTHR12378">
    <property type="entry name" value="DESUMOYLATING ISOPEPTIDASE"/>
    <property type="match status" value="1"/>
</dbReference>
<dbReference type="InterPro" id="IPR042266">
    <property type="entry name" value="PPPDE_sf"/>
</dbReference>
<reference evidence="6" key="1">
    <citation type="submission" date="2018-10" db="EMBL/GenBank/DDBJ databases">
        <title>Population genomic analysis revealed the cold adaptation of white poplar.</title>
        <authorList>
            <person name="Liu Y.-J."/>
        </authorList>
    </citation>
    <scope>NUCLEOTIDE SEQUENCE [LARGE SCALE GENOMIC DNA]</scope>
    <source>
        <strain evidence="6">PAL-ZL1</strain>
    </source>
</reference>
<sequence length="268" mass="29617">MTEVILHVYDVTNSGSEKTNNTILNINKIFKDAIGLGGIFHSAVQIHGDDEWSFGFCEQGTGVFSCPSSKNPMYTYREKIVLGKTSCSIFKVNQILRELSREWPGDAYDLLAKNCNHFCDEFCERLGVPKLPGWVNRFANAGDAAMEVAGNTAFRFRQAKTEIVSASKVAYRFLVGVTSNNGSGLESPENSNGGVPRFQGTWFKNLIANGAKPSSSTEVDNQDENMLLQHQQSKQGADQLSRQNSQQESEPLHQNSRHDEALPASSPY</sequence>
<dbReference type="GO" id="GO:0101005">
    <property type="term" value="F:deubiquitinase activity"/>
    <property type="evidence" value="ECO:0007669"/>
    <property type="project" value="TreeGrafter"/>
</dbReference>
<gene>
    <name evidence="6" type="ORF">D5086_0000188300</name>
</gene>
<evidence type="ECO:0000256" key="2">
    <source>
        <dbReference type="ARBA" id="ARBA00022670"/>
    </source>
</evidence>
<name>A0A4U5PTJ6_POPAL</name>
<keyword evidence="3" id="KW-0378">Hydrolase</keyword>
<dbReference type="Gene3D" id="3.90.1720.30">
    <property type="entry name" value="PPPDE domains"/>
    <property type="match status" value="1"/>
</dbReference>
<evidence type="ECO:0000256" key="3">
    <source>
        <dbReference type="ARBA" id="ARBA00022801"/>
    </source>
</evidence>
<dbReference type="PROSITE" id="PS51858">
    <property type="entry name" value="PPPDE"/>
    <property type="match status" value="1"/>
</dbReference>
<feature type="compositionally biased region" description="Polar residues" evidence="4">
    <location>
        <begin position="228"/>
        <end position="254"/>
    </location>
</feature>
<dbReference type="GO" id="GO:0006508">
    <property type="term" value="P:proteolysis"/>
    <property type="evidence" value="ECO:0007669"/>
    <property type="project" value="UniProtKB-KW"/>
</dbReference>
<accession>A0A4U5PTJ6</accession>
<dbReference type="PANTHER" id="PTHR12378:SF9">
    <property type="entry name" value="OS06G0107000 PROTEIN"/>
    <property type="match status" value="1"/>
</dbReference>
<evidence type="ECO:0000256" key="4">
    <source>
        <dbReference type="SAM" id="MobiDB-lite"/>
    </source>
</evidence>
<dbReference type="Pfam" id="PF05903">
    <property type="entry name" value="Peptidase_C97"/>
    <property type="match status" value="1"/>
</dbReference>
<feature type="domain" description="PPPDE" evidence="5">
    <location>
        <begin position="2"/>
        <end position="150"/>
    </location>
</feature>
<dbReference type="GO" id="GO:0016579">
    <property type="term" value="P:protein deubiquitination"/>
    <property type="evidence" value="ECO:0007669"/>
    <property type="project" value="TreeGrafter"/>
</dbReference>
<dbReference type="AlphaFoldDB" id="A0A4U5PTJ6"/>
<dbReference type="EMBL" id="RCHU01000619">
    <property type="protein sequence ID" value="TKS00022.1"/>
    <property type="molecule type" value="Genomic_DNA"/>
</dbReference>
<comment type="caution">
    <text evidence="6">The sequence shown here is derived from an EMBL/GenBank/DDBJ whole genome shotgun (WGS) entry which is preliminary data.</text>
</comment>
<evidence type="ECO:0000313" key="6">
    <source>
        <dbReference type="EMBL" id="TKS00022.1"/>
    </source>
</evidence>
<keyword evidence="2" id="KW-0645">Protease</keyword>
<comment type="similarity">
    <text evidence="1">Belongs to the DeSI family.</text>
</comment>